<reference evidence="1 2" key="1">
    <citation type="journal article" date="2019" name="Sci. Rep.">
        <title>Comparative genomics of chytrid fungi reveal insights into the obligate biotrophic and pathogenic lifestyle of Synchytrium endobioticum.</title>
        <authorList>
            <person name="van de Vossenberg B.T.L.H."/>
            <person name="Warris S."/>
            <person name="Nguyen H.D.T."/>
            <person name="van Gent-Pelzer M.P.E."/>
            <person name="Joly D.L."/>
            <person name="van de Geest H.C."/>
            <person name="Bonants P.J.M."/>
            <person name="Smith D.S."/>
            <person name="Levesque C.A."/>
            <person name="van der Lee T.A.J."/>
        </authorList>
    </citation>
    <scope>NUCLEOTIDE SEQUENCE [LARGE SCALE GENOMIC DNA]</scope>
    <source>
        <strain evidence="1 2">MB42</strain>
    </source>
</reference>
<gene>
    <name evidence="1" type="ORF">SeMB42_g07556</name>
</gene>
<sequence>MADAHTSDTQSLEEERVRIACQTPVTELALCATHPLRYTTDNLDACIALYTLESIPHALFDCYVNASDTGWSTPAKAAEMRSASPRYLVASTADPDGTGELPVGFVHFQFSMEEIDRMDASAKLRADTAAWTARGARGG</sequence>
<protein>
    <submittedName>
        <fullName evidence="1">Uncharacterized protein</fullName>
    </submittedName>
</protein>
<feature type="non-terminal residue" evidence="1">
    <location>
        <position position="139"/>
    </location>
</feature>
<keyword evidence="2" id="KW-1185">Reference proteome</keyword>
<name>A0A507C632_9FUNG</name>
<dbReference type="Gene3D" id="3.40.630.30">
    <property type="match status" value="1"/>
</dbReference>
<accession>A0A507C632</accession>
<dbReference type="Proteomes" id="UP000317494">
    <property type="component" value="Unassembled WGS sequence"/>
</dbReference>
<organism evidence="1 2">
    <name type="scientific">Synchytrium endobioticum</name>
    <dbReference type="NCBI Taxonomy" id="286115"/>
    <lineage>
        <taxon>Eukaryota</taxon>
        <taxon>Fungi</taxon>
        <taxon>Fungi incertae sedis</taxon>
        <taxon>Chytridiomycota</taxon>
        <taxon>Chytridiomycota incertae sedis</taxon>
        <taxon>Chytridiomycetes</taxon>
        <taxon>Synchytriales</taxon>
        <taxon>Synchytriaceae</taxon>
        <taxon>Synchytrium</taxon>
    </lineage>
</organism>
<evidence type="ECO:0000313" key="1">
    <source>
        <dbReference type="EMBL" id="TPX32935.1"/>
    </source>
</evidence>
<dbReference type="VEuPathDB" id="FungiDB:SeMB42_g07556"/>
<evidence type="ECO:0000313" key="2">
    <source>
        <dbReference type="Proteomes" id="UP000317494"/>
    </source>
</evidence>
<proteinExistence type="predicted"/>
<comment type="caution">
    <text evidence="1">The sequence shown here is derived from an EMBL/GenBank/DDBJ whole genome shotgun (WGS) entry which is preliminary data.</text>
</comment>
<dbReference type="AlphaFoldDB" id="A0A507C632"/>
<dbReference type="EMBL" id="QEAN01000556">
    <property type="protein sequence ID" value="TPX32935.1"/>
    <property type="molecule type" value="Genomic_DNA"/>
</dbReference>